<accession>A0A151J0S2</accession>
<sequence length="97" mass="11330">MSSHPVSQKRGVVIGMIDRAFLLSYPKFHNKNIVFIIKTLLNNDYPLDFIFDNINARLKSLCYYKQTLKQNSDKNTDDTKNFPFITIPNVQNISEKF</sequence>
<dbReference type="Proteomes" id="UP000078492">
    <property type="component" value="Unassembled WGS sequence"/>
</dbReference>
<dbReference type="EMBL" id="KQ980619">
    <property type="protein sequence ID" value="KYN15050.1"/>
    <property type="molecule type" value="Genomic_DNA"/>
</dbReference>
<gene>
    <name evidence="2" type="ORF">ALC57_12739</name>
</gene>
<dbReference type="Pfam" id="PF26215">
    <property type="entry name" value="HTH_animal"/>
    <property type="match status" value="1"/>
</dbReference>
<dbReference type="AlphaFoldDB" id="A0A151J0S2"/>
<organism evidence="2 3">
    <name type="scientific">Trachymyrmex cornetzi</name>
    <dbReference type="NCBI Taxonomy" id="471704"/>
    <lineage>
        <taxon>Eukaryota</taxon>
        <taxon>Metazoa</taxon>
        <taxon>Ecdysozoa</taxon>
        <taxon>Arthropoda</taxon>
        <taxon>Hexapoda</taxon>
        <taxon>Insecta</taxon>
        <taxon>Pterygota</taxon>
        <taxon>Neoptera</taxon>
        <taxon>Endopterygota</taxon>
        <taxon>Hymenoptera</taxon>
        <taxon>Apocrita</taxon>
        <taxon>Aculeata</taxon>
        <taxon>Formicoidea</taxon>
        <taxon>Formicidae</taxon>
        <taxon>Myrmicinae</taxon>
        <taxon>Trachymyrmex</taxon>
    </lineage>
</organism>
<proteinExistence type="predicted"/>
<reference evidence="2 3" key="1">
    <citation type="submission" date="2015-09" db="EMBL/GenBank/DDBJ databases">
        <title>Trachymyrmex cornetzi WGS genome.</title>
        <authorList>
            <person name="Nygaard S."/>
            <person name="Hu H."/>
            <person name="Boomsma J."/>
            <person name="Zhang G."/>
        </authorList>
    </citation>
    <scope>NUCLEOTIDE SEQUENCE [LARGE SCALE GENOMIC DNA]</scope>
    <source>
        <strain evidence="2">Tcor2-1</strain>
        <tissue evidence="2">Whole body</tissue>
    </source>
</reference>
<keyword evidence="3" id="KW-1185">Reference proteome</keyword>
<name>A0A151J0S2_9HYME</name>
<protein>
    <recommendedName>
        <fullName evidence="1">Helix-turn-helix domain-containing protein</fullName>
    </recommendedName>
</protein>
<evidence type="ECO:0000259" key="1">
    <source>
        <dbReference type="Pfam" id="PF26215"/>
    </source>
</evidence>
<dbReference type="InterPro" id="IPR058912">
    <property type="entry name" value="HTH_animal"/>
</dbReference>
<feature type="domain" description="Helix-turn-helix" evidence="1">
    <location>
        <begin position="2"/>
        <end position="55"/>
    </location>
</feature>
<evidence type="ECO:0000313" key="2">
    <source>
        <dbReference type="EMBL" id="KYN15050.1"/>
    </source>
</evidence>
<evidence type="ECO:0000313" key="3">
    <source>
        <dbReference type="Proteomes" id="UP000078492"/>
    </source>
</evidence>